<reference evidence="1 2" key="1">
    <citation type="journal article" date="2022" name="bioRxiv">
        <title>The genome of the oomycete Peronosclerospora sorghi, a cosmopolitan pathogen of maize and sorghum, is inflated with dispersed pseudogenes.</title>
        <authorList>
            <person name="Fletcher K."/>
            <person name="Martin F."/>
            <person name="Isakeit T."/>
            <person name="Cavanaugh K."/>
            <person name="Magill C."/>
            <person name="Michelmore R."/>
        </authorList>
    </citation>
    <scope>NUCLEOTIDE SEQUENCE [LARGE SCALE GENOMIC DNA]</scope>
    <source>
        <strain evidence="1">P6</strain>
    </source>
</reference>
<evidence type="ECO:0000313" key="2">
    <source>
        <dbReference type="Proteomes" id="UP001163321"/>
    </source>
</evidence>
<keyword evidence="2" id="KW-1185">Reference proteome</keyword>
<dbReference type="EMBL" id="CM047580">
    <property type="protein sequence ID" value="KAI9923261.1"/>
    <property type="molecule type" value="Genomic_DNA"/>
</dbReference>
<gene>
    <name evidence="1" type="ORF">PsorP6_002734</name>
</gene>
<comment type="caution">
    <text evidence="1">The sequence shown here is derived from an EMBL/GenBank/DDBJ whole genome shotgun (WGS) entry which is preliminary data.</text>
</comment>
<proteinExistence type="predicted"/>
<evidence type="ECO:0000313" key="1">
    <source>
        <dbReference type="EMBL" id="KAI9923261.1"/>
    </source>
</evidence>
<accession>A0ACC0WYC8</accession>
<sequence length="89" mass="10681">MGRRFPEAMYKCMHTSIQKIQLRTNFIPKHLSDSERYVPFRKKTSKFTNWHVITIASTFFMTVNARFRYESPLMSLFEKISLAVRSKDR</sequence>
<protein>
    <submittedName>
        <fullName evidence="1">Uncharacterized protein</fullName>
    </submittedName>
</protein>
<organism evidence="1 2">
    <name type="scientific">Peronosclerospora sorghi</name>
    <dbReference type="NCBI Taxonomy" id="230839"/>
    <lineage>
        <taxon>Eukaryota</taxon>
        <taxon>Sar</taxon>
        <taxon>Stramenopiles</taxon>
        <taxon>Oomycota</taxon>
        <taxon>Peronosporomycetes</taxon>
        <taxon>Peronosporales</taxon>
        <taxon>Peronosporaceae</taxon>
        <taxon>Peronosclerospora</taxon>
    </lineage>
</organism>
<dbReference type="Proteomes" id="UP001163321">
    <property type="component" value="Chromosome 1"/>
</dbReference>
<name>A0ACC0WYC8_9STRA</name>